<protein>
    <submittedName>
        <fullName evidence="4">InlB B-repeat-containing protein</fullName>
    </submittedName>
</protein>
<dbReference type="Pfam" id="PF09479">
    <property type="entry name" value="Flg_new"/>
    <property type="match status" value="10"/>
</dbReference>
<sequence length="2403" mass="261074">MKKETKWKWKLTSQILTWMLVISMVVTGLPVQQAIASELPVQQAAAAEVSGFKDVSPTDWFYDAAIYVQQNGIFSGTGGGLFSPKGTLTRAMYVTALGRMAGVDVSEYTTTTFADVQKGIWYAPYVEWAAKNGITTGTGKQKFAPDATVSREQMATMTLRYFEIYQIPYQTSNSVTSEPGDLAAVSPWAVDAVVKLWQAGLFTGDGNGNFNPNSQASRAESAVLFMRNSAVVQAWVNQNPSTDTTKPESGGNTGGNSGGNTGGNGGGNLNDSQYIITFESNGGTAVTSQTVKYGTNAVEPVVPTKAGYTFGGWYSDSNLKISYSFTTTVTGKMTLYAKWLAHYTVSFDSNGGSAVAARSVIEGEAINNLPAPVKEGYIFQGWFRDSDLTLIFANGSTFSADTKLYAKYIDNVSNAVQSTPSVSLLDVAPNFTIAVNDESGNLTETDVLNRMMFNDIAADPVRDSPPGITVTAGANGRFTVASAAEDGLFEEGNTYQLTLTDDNLSFDGQDETTDIFVFSVAKQEAMTVPLNPNMIYLRFADVTNMMIDDADAGSLAVPVVSATVGDSANGLSAANATSGTFTYSGSTVIQVGDTVAIYEGVRPDERTINTSSADDGDVAYVKITAINGNTYTFGNADSKQVLFKPDILPVSITADEDGDPSNHSISVQRTVMNYSDILYAQFGLNELTTVDVGDFIGFYNGKFAEAGSTIEGYGRIESVTSAAELLIITYTDATMEDFQHAFDIYTQQSLEGDMLISPEDIAMLEDQIKRQAIDSGFVVQAADYLSTLAMQTEEFKKQPKAVQALSSDVGKVTVENVTVVPSIGTTLTHINGRTSGISATLQVGADIVIRIHEESDLVIHMTGTFLEEISLSLGVDGDLQGHWEYFWGIPYWYTIDDYVVTVNLDAYSYTGINVTAKIATVEHDKLQDALDDWDKAATGGMLGKIRDITTEIKALIDGVQDTDVDDESLREMYKEMMENDTDWVPLIKKELVSKSMRVALGIIEVNFTAEFVVNANVNLTVGADFNYTSAKRYSATLRVLSFTGKSDTVSLPGDGNYQFTFYVMGTLGLRAGIHMELKAGIGSVKLNSIGLAVEPGAYVNLWGYFFYQIKKLNGVESSRSLGALLVEIGIYLESSVGAQLGDGLLSASIPVYENTWPLYTVGEQQHVVDFAYSQEDAPTVNLRGSASAIPVPASLLTMSTFDLKTGEMDTQVYDRSRFDFQVDSRDFRYNVLTQKIEVMNPNIQVSDGNLIITWKGAPLSYSSEKLTRKVPLSWLARVGDYIMQLDPQNGEMTEVVAAPYNTEISVKTPTYQGYTFDGWYWAPTGSTKVTIPSRMPASDWTLYAHWIPNTNTPYTVQHYLIDPNTKAPAASPAATEQMTGTTGTEIQITSDKFRDQGYATATARGVIIKGDGSSVIKVYHYPVNRTMTFNWAYTGAPASSLTEAVGKNITARVTMPTRPGYSFAGWSPALPSMMPATDSSYTAQWTPKDDTSYQVVYLLQNIGSDTYTVGDTESFVGTTDTVASMTNPTKTFAGFTFDGTVAGSVLQAPIDGKGTTILKLYYKRNSYAMTINYNGSGALNNVSNVPFGATTELYLGTPTWTGHTFTGWSPANQTTMPAQAVTFTAQWSLNTHTVSFDSKGGSTVANQTVGYGSKASEPTVPTKDDLVFGGWYSDSALTSAYDFETQVTADITLYAKWQRSYTVSFYSDGGSAVADKQVIEGAKTTAPAAPTLEDYVFGGWYKESSLTNVFDFDVETVTTNITLYAKWTLAPKTIYTVSFNSYGGTTVDDLTAVEGSVATAPTAPTKTGHSFAGWYTDSGLTSSFSFSTPIMSNLTLNAKWTINTYTVSFASNSGSAVANQTVSYDGTATQPTAPTRSGYVFSGWYSDAALTTTYNFGAQVRSNITLYAKWTAVYTVSFTSNGGTSVASQSVEHGNKAVEPTAPTKPGYTFRGWYSDDTFTEAYSFTERQVISSITLYAKWTFDSYTVTFESNGGPAVQSQEVVPGGTAEAPAKPKRVGYRFDGWFSDDAFENVYDFSTAVNGAITLYAKWTKTSWVPLGEIAPRANYHSNLVLDSQGTAYVAFQHSSDNTVYVKKYVKATDEWQDVGALTELAKTWGQVNVSLAIDNEDTLYVAYVDDTMKTIVKKFVDGHWVNVVDLTQEFSDYVTMAFDEDNTPYFAYHYGTVNTYYSIAVKKLVNGSLVPIDSMGASKANDINLEFDGDTLYLFYTNYLTSTETRANLVKYEGSTHAKTVLSQPPSPSNGTRASFAISPTGVPYMTYVNDNKVYVSKLENDTWQPVGTATAGFPINYDGYYLADIAFDSAGIPYVAYVDVTLGNSMTLMKFDNNAWSVVEYAGVSPRNTYTNRIKLLIDSNDKIYVNFIVATSNVKSDGKETVMKYDPDL</sequence>
<feature type="domain" description="SLH" evidence="3">
    <location>
        <begin position="109"/>
        <end position="172"/>
    </location>
</feature>
<dbReference type="NCBIfam" id="TIGR02543">
    <property type="entry name" value="List_Bact_rpt"/>
    <property type="match status" value="8"/>
</dbReference>
<feature type="region of interest" description="Disordered" evidence="2">
    <location>
        <begin position="238"/>
        <end position="266"/>
    </location>
</feature>
<dbReference type="GO" id="GO:0030313">
    <property type="term" value="C:cell envelope"/>
    <property type="evidence" value="ECO:0007669"/>
    <property type="project" value="UniProtKB-SubCell"/>
</dbReference>
<dbReference type="Proteomes" id="UP001178662">
    <property type="component" value="Chromosome"/>
</dbReference>
<feature type="domain" description="SLH" evidence="3">
    <location>
        <begin position="48"/>
        <end position="108"/>
    </location>
</feature>
<dbReference type="InterPro" id="IPR051465">
    <property type="entry name" value="Cell_Envelope_Struct_Comp"/>
</dbReference>
<feature type="compositionally biased region" description="Gly residues" evidence="2">
    <location>
        <begin position="251"/>
        <end position="266"/>
    </location>
</feature>
<evidence type="ECO:0000259" key="3">
    <source>
        <dbReference type="PROSITE" id="PS51272"/>
    </source>
</evidence>
<dbReference type="InterPro" id="IPR042229">
    <property type="entry name" value="Listeria/Bacterioides_rpt_sf"/>
</dbReference>
<feature type="domain" description="SLH" evidence="3">
    <location>
        <begin position="176"/>
        <end position="239"/>
    </location>
</feature>
<keyword evidence="5" id="KW-1185">Reference proteome</keyword>
<dbReference type="PROSITE" id="PS51272">
    <property type="entry name" value="SLH"/>
    <property type="match status" value="3"/>
</dbReference>
<dbReference type="InterPro" id="IPR001119">
    <property type="entry name" value="SLH_dom"/>
</dbReference>
<evidence type="ECO:0000256" key="2">
    <source>
        <dbReference type="SAM" id="MobiDB-lite"/>
    </source>
</evidence>
<reference evidence="4" key="1">
    <citation type="submission" date="2023-03" db="EMBL/GenBank/DDBJ databases">
        <title>Andean soil-derived lignocellulolytic bacterial consortium as a source of novel taxa and putative plastic-active enzymes.</title>
        <authorList>
            <person name="Diaz-Garcia L."/>
            <person name="Chuvochina M."/>
            <person name="Feuerriegel G."/>
            <person name="Bunk B."/>
            <person name="Sproer C."/>
            <person name="Streit W.R."/>
            <person name="Rodriguez L.M."/>
            <person name="Overmann J."/>
            <person name="Jimenez D.J."/>
        </authorList>
    </citation>
    <scope>NUCLEOTIDE SEQUENCE</scope>
    <source>
        <strain evidence="4">MAG 2441</strain>
    </source>
</reference>
<evidence type="ECO:0000256" key="1">
    <source>
        <dbReference type="ARBA" id="ARBA00004196"/>
    </source>
</evidence>
<accession>A0AA95EYY7</accession>
<dbReference type="EMBL" id="CP119317">
    <property type="protein sequence ID" value="WEK54567.1"/>
    <property type="molecule type" value="Genomic_DNA"/>
</dbReference>
<proteinExistence type="predicted"/>
<dbReference type="PANTHER" id="PTHR43308">
    <property type="entry name" value="OUTER MEMBRANE PROTEIN ALPHA-RELATED"/>
    <property type="match status" value="1"/>
</dbReference>
<comment type="subcellular location">
    <subcellularLocation>
        <location evidence="1">Cell envelope</location>
    </subcellularLocation>
</comment>
<evidence type="ECO:0000313" key="4">
    <source>
        <dbReference type="EMBL" id="WEK54567.1"/>
    </source>
</evidence>
<dbReference type="Pfam" id="PF00395">
    <property type="entry name" value="SLH"/>
    <property type="match status" value="3"/>
</dbReference>
<evidence type="ECO:0000313" key="5">
    <source>
        <dbReference type="Proteomes" id="UP001178662"/>
    </source>
</evidence>
<organism evidence="4 5">
    <name type="scientific">Candidatus Cohnella colombiensis</name>
    <dbReference type="NCBI Taxonomy" id="3121368"/>
    <lineage>
        <taxon>Bacteria</taxon>
        <taxon>Bacillati</taxon>
        <taxon>Bacillota</taxon>
        <taxon>Bacilli</taxon>
        <taxon>Bacillales</taxon>
        <taxon>Paenibacillaceae</taxon>
        <taxon>Cohnella</taxon>
    </lineage>
</organism>
<dbReference type="Gene3D" id="2.60.40.4270">
    <property type="entry name" value="Listeria-Bacteroides repeat domain"/>
    <property type="match status" value="9"/>
</dbReference>
<name>A0AA95EYY7_9BACL</name>
<gene>
    <name evidence="4" type="ORF">P0Y55_00350</name>
</gene>
<dbReference type="InterPro" id="IPR013378">
    <property type="entry name" value="InlB-like_B-rpt"/>
</dbReference>
<dbReference type="SUPFAM" id="SSF101898">
    <property type="entry name" value="NHL repeat"/>
    <property type="match status" value="1"/>
</dbReference>